<evidence type="ECO:0000259" key="2">
    <source>
        <dbReference type="Pfam" id="PF01266"/>
    </source>
</evidence>
<dbReference type="InterPro" id="IPR027266">
    <property type="entry name" value="TrmE/GcvT-like"/>
</dbReference>
<feature type="domain" description="Aminomethyltransferase C-terminal" evidence="4">
    <location>
        <begin position="788"/>
        <end position="872"/>
    </location>
</feature>
<sequence>MMVFIKAYSNRSGNALSVAKAHCPLLKAYFDYRRNQKFRKYSTDTRILPKSFKVAICGGGAMGASVAYHLAQMGWGPQTIVIEQDLLGKGKKWFSSDLIGVFKPTLSQVKLCQASVKMYQELQSQGYETGWKQCGSLCVARTRDRMTVFKRMKSQSVSWGINCEIVDPQKAKEICPYIRIDDIKGALWIPEDGIGDSYKIGLSFLNAAEKKGVFVVDGKLLDVVCDSGKVVAIDTSKGSFECDYFVNCAGFWARQIGQLSNPIVKIPLHPVEHYYLLTNPIPNIDSLLTPVVRDQDGHIYLRESNGCILAGGFEPNAKPAFENVHYPDSPAGRRLLADWDHFHVLFEQILHRVPALENVSLDKLVNYAETFSPDCKWIVGQAPEIKNYYVAAGMKTVGLSAAGGVGQAIAEAIVHGYSQYDLYELDMSRFLGLHNNKKFLRDRVKEVPGRHYSLQYPNKEFKTGRNLRMSPIYPKLKEAGAVFEQVMGYERPSWFDPDLAKARLNDDTRSNKFIMAKTNTFGKPDWFDIVEAEYEACRENVSLLDYSSFTKLDIQSKGREVVDSLQYLCSNDVDIPIGSIIHSGMQNVRGGYENDCSLIRLEENHYMMIAPTIQQTRCKIWIERHLPSDNSVSLTDVTSMFTAICIMGPFTRHLLSELTETDLSPKSFPFFTYKELDVGLANGIRALNLTHTGELGYVLYIPNEFSLHVYNSLIEAGKKYNMKHAGCYAMKALRVEKFYAFWGQDLDTTTTPLECGRSWRVKFDKKTNFIGRDALLRQQEEGIKRIYVQLLLNDHDPETELWSWGGEPIFRDKKYVGATTTTSYGFTFKKQVCLGFVQNLDKNGLPLPVTNDYVMSGEYEVEIAGIRYPAKVNINSPNLPTKYPDKERESYLATRDKMISEPLLRNN</sequence>
<proteinExistence type="inferred from homology"/>
<dbReference type="InterPro" id="IPR013977">
    <property type="entry name" value="GcvT_C"/>
</dbReference>
<dbReference type="PANTHER" id="PTHR43757">
    <property type="entry name" value="AMINOMETHYLTRANSFERASE"/>
    <property type="match status" value="1"/>
</dbReference>
<keyword evidence="7" id="KW-1185">Reference proteome</keyword>
<dbReference type="InterPro" id="IPR036188">
    <property type="entry name" value="FAD/NAD-bd_sf"/>
</dbReference>
<dbReference type="SUPFAM" id="SSF103025">
    <property type="entry name" value="Folate-binding domain"/>
    <property type="match status" value="1"/>
</dbReference>
<dbReference type="InterPro" id="IPR032503">
    <property type="entry name" value="FAO_M"/>
</dbReference>
<dbReference type="EMBL" id="CABPRJ010001898">
    <property type="protein sequence ID" value="VVC39925.1"/>
    <property type="molecule type" value="Genomic_DNA"/>
</dbReference>
<feature type="domain" description="FAD dependent oxidoreductase" evidence="2">
    <location>
        <begin position="53"/>
        <end position="411"/>
    </location>
</feature>
<organism evidence="6 7">
    <name type="scientific">Cinara cedri</name>
    <dbReference type="NCBI Taxonomy" id="506608"/>
    <lineage>
        <taxon>Eukaryota</taxon>
        <taxon>Metazoa</taxon>
        <taxon>Ecdysozoa</taxon>
        <taxon>Arthropoda</taxon>
        <taxon>Hexapoda</taxon>
        <taxon>Insecta</taxon>
        <taxon>Pterygota</taxon>
        <taxon>Neoptera</taxon>
        <taxon>Paraneoptera</taxon>
        <taxon>Hemiptera</taxon>
        <taxon>Sternorrhyncha</taxon>
        <taxon>Aphidomorpha</taxon>
        <taxon>Aphidoidea</taxon>
        <taxon>Aphididae</taxon>
        <taxon>Lachninae</taxon>
        <taxon>Cinara</taxon>
    </lineage>
</organism>
<evidence type="ECO:0000256" key="1">
    <source>
        <dbReference type="ARBA" id="ARBA00008609"/>
    </source>
</evidence>
<dbReference type="Pfam" id="PF08669">
    <property type="entry name" value="GCV_T_C"/>
    <property type="match status" value="1"/>
</dbReference>
<dbReference type="Gene3D" id="3.30.9.10">
    <property type="entry name" value="D-Amino Acid Oxidase, subunit A, domain 2"/>
    <property type="match status" value="1"/>
</dbReference>
<dbReference type="InterPro" id="IPR028896">
    <property type="entry name" value="GcvT/YgfZ/DmdA"/>
</dbReference>
<dbReference type="SUPFAM" id="SSF51905">
    <property type="entry name" value="FAD/NAD(P)-binding domain"/>
    <property type="match status" value="1"/>
</dbReference>
<dbReference type="AlphaFoldDB" id="A0A5E4NEF7"/>
<feature type="domain" description="FAD dependent oxidoreductase central" evidence="5">
    <location>
        <begin position="415"/>
        <end position="470"/>
    </location>
</feature>
<dbReference type="Gene3D" id="3.50.50.60">
    <property type="entry name" value="FAD/NAD(P)-binding domain"/>
    <property type="match status" value="1"/>
</dbReference>
<dbReference type="Pfam" id="PF01266">
    <property type="entry name" value="DAO"/>
    <property type="match status" value="1"/>
</dbReference>
<dbReference type="FunFam" id="3.30.70.1400:FF:000003">
    <property type="entry name" value="Pyruvate dehydrogenase phosphatase regulatory subunit"/>
    <property type="match status" value="1"/>
</dbReference>
<dbReference type="Pfam" id="PF16350">
    <property type="entry name" value="FAO_M"/>
    <property type="match status" value="1"/>
</dbReference>
<dbReference type="Gene3D" id="3.30.1360.120">
    <property type="entry name" value="Probable tRNA modification gtpase trme, domain 1"/>
    <property type="match status" value="1"/>
</dbReference>
<gene>
    <name evidence="6" type="ORF">CINCED_3A016507</name>
</gene>
<accession>A0A5E4NEF7</accession>
<dbReference type="InterPro" id="IPR029043">
    <property type="entry name" value="GcvT/YgfZ_C"/>
</dbReference>
<dbReference type="GO" id="GO:0005739">
    <property type="term" value="C:mitochondrion"/>
    <property type="evidence" value="ECO:0007669"/>
    <property type="project" value="TreeGrafter"/>
</dbReference>
<dbReference type="Gene3D" id="3.30.70.1400">
    <property type="entry name" value="Aminomethyltransferase beta-barrel domains"/>
    <property type="match status" value="1"/>
</dbReference>
<dbReference type="InterPro" id="IPR006222">
    <property type="entry name" value="GCVT_N"/>
</dbReference>
<evidence type="ECO:0000259" key="5">
    <source>
        <dbReference type="Pfam" id="PF16350"/>
    </source>
</evidence>
<dbReference type="Pfam" id="PF01571">
    <property type="entry name" value="GCV_T"/>
    <property type="match status" value="1"/>
</dbReference>
<feature type="domain" description="GCVT N-terminal" evidence="3">
    <location>
        <begin position="473"/>
        <end position="765"/>
    </location>
</feature>
<evidence type="ECO:0000259" key="4">
    <source>
        <dbReference type="Pfam" id="PF08669"/>
    </source>
</evidence>
<evidence type="ECO:0000313" key="7">
    <source>
        <dbReference type="Proteomes" id="UP000325440"/>
    </source>
</evidence>
<protein>
    <submittedName>
        <fullName evidence="6">Glycine cleavage T-protein, C-terminal barrel domain,FAD dependent oxidoreductase, central</fullName>
    </submittedName>
</protein>
<dbReference type="FunFam" id="2.40.30.110:FF:000004">
    <property type="entry name" value="Pyruvate dehydrogenase phosphatase regulatory subunit, mitochondrial"/>
    <property type="match status" value="1"/>
</dbReference>
<evidence type="ECO:0000313" key="6">
    <source>
        <dbReference type="EMBL" id="VVC39925.1"/>
    </source>
</evidence>
<dbReference type="SUPFAM" id="SSF54373">
    <property type="entry name" value="FAD-linked reductases, C-terminal domain"/>
    <property type="match status" value="1"/>
</dbReference>
<reference evidence="6 7" key="1">
    <citation type="submission" date="2019-08" db="EMBL/GenBank/DDBJ databases">
        <authorList>
            <person name="Alioto T."/>
            <person name="Alioto T."/>
            <person name="Gomez Garrido J."/>
        </authorList>
    </citation>
    <scope>NUCLEOTIDE SEQUENCE [LARGE SCALE GENOMIC DNA]</scope>
</reference>
<dbReference type="SUPFAM" id="SSF101790">
    <property type="entry name" value="Aminomethyltransferase beta-barrel domain"/>
    <property type="match status" value="1"/>
</dbReference>
<comment type="similarity">
    <text evidence="1">Belongs to the GcvT family.</text>
</comment>
<dbReference type="Proteomes" id="UP000325440">
    <property type="component" value="Unassembled WGS sequence"/>
</dbReference>
<evidence type="ECO:0000259" key="3">
    <source>
        <dbReference type="Pfam" id="PF01571"/>
    </source>
</evidence>
<dbReference type="OrthoDB" id="429143at2759"/>
<dbReference type="Gene3D" id="2.40.30.110">
    <property type="entry name" value="Aminomethyltransferase beta-barrel domains"/>
    <property type="match status" value="1"/>
</dbReference>
<name>A0A5E4NEF7_9HEMI</name>
<dbReference type="InterPro" id="IPR006076">
    <property type="entry name" value="FAD-dep_OxRdtase"/>
</dbReference>
<dbReference type="PANTHER" id="PTHR43757:SF15">
    <property type="entry name" value="PYRUVATE DEHYDROGENASE PHOSPHATASE REGULATORY SUBUNIT, MITOCHONDRIAL-LIKE"/>
    <property type="match status" value="1"/>
</dbReference>